<dbReference type="InterPro" id="IPR036237">
    <property type="entry name" value="Xyl_isomerase-like_sf"/>
</dbReference>
<keyword evidence="2" id="KW-0540">Nuclease</keyword>
<gene>
    <name evidence="2" type="ORF">CRIB_2213</name>
</gene>
<evidence type="ECO:0000259" key="1">
    <source>
        <dbReference type="Pfam" id="PF01261"/>
    </source>
</evidence>
<dbReference type="Proteomes" id="UP000245622">
    <property type="component" value="Chromosome 1"/>
</dbReference>
<evidence type="ECO:0000313" key="2">
    <source>
        <dbReference type="EMBL" id="CED94814.1"/>
    </source>
</evidence>
<sequence>MRLGISALLFNLDKALELCREVDRINHIEVGLDNLDECIKLHKYKNEFEKLNLSLGIHLPMELNSCENIKYIRNSWIDFINSMENQLKDLNIVYFNMHLGYVLSERLYKNRKKYLDNSVSFFEDLLKKSNKRVSIENTYSKSGDFSNIGYIYDDFEYIFNKIENGNLCFCYDTGHNLINSSDYISNLNDRLEIIHLSDNNGIDDSHLGIGRGILQENEIKRLLSVNVKYLILEINHNQIKETIDILDRIKKGV</sequence>
<proteinExistence type="predicted"/>
<dbReference type="AlphaFoldDB" id="A0A1V1I5F2"/>
<protein>
    <submittedName>
        <fullName evidence="2">Family 2 AP endonuclease</fullName>
    </submittedName>
</protein>
<dbReference type="GeneID" id="82206240"/>
<keyword evidence="3" id="KW-1185">Reference proteome</keyword>
<name>A0A1V1I5F2_9FIRM</name>
<organism evidence="2 3">
    <name type="scientific">Romboutsia ilealis</name>
    <dbReference type="NCBI Taxonomy" id="1115758"/>
    <lineage>
        <taxon>Bacteria</taxon>
        <taxon>Bacillati</taxon>
        <taxon>Bacillota</taxon>
        <taxon>Clostridia</taxon>
        <taxon>Peptostreptococcales</taxon>
        <taxon>Peptostreptococcaceae</taxon>
        <taxon>Romboutsia</taxon>
    </lineage>
</organism>
<dbReference type="KEGG" id="ril:CRIB_2213"/>
<reference evidence="2 3" key="1">
    <citation type="submission" date="2014-04" db="EMBL/GenBank/DDBJ databases">
        <authorList>
            <person name="Hornung B.V."/>
        </authorList>
    </citation>
    <scope>NUCLEOTIDE SEQUENCE [LARGE SCALE GENOMIC DNA]</scope>
    <source>
        <strain evidence="2 3">CRIB</strain>
    </source>
</reference>
<dbReference type="SUPFAM" id="SSF51658">
    <property type="entry name" value="Xylose isomerase-like"/>
    <property type="match status" value="1"/>
</dbReference>
<dbReference type="GO" id="GO:0004519">
    <property type="term" value="F:endonuclease activity"/>
    <property type="evidence" value="ECO:0007669"/>
    <property type="project" value="UniProtKB-KW"/>
</dbReference>
<dbReference type="InterPro" id="IPR013022">
    <property type="entry name" value="Xyl_isomerase-like_TIM-brl"/>
</dbReference>
<evidence type="ECO:0000313" key="3">
    <source>
        <dbReference type="Proteomes" id="UP000245622"/>
    </source>
</evidence>
<dbReference type="RefSeq" id="WP_180702307.1">
    <property type="nucleotide sequence ID" value="NZ_CAJUCR010000008.1"/>
</dbReference>
<dbReference type="Gene3D" id="3.20.20.150">
    <property type="entry name" value="Divalent-metal-dependent TIM barrel enzymes"/>
    <property type="match status" value="1"/>
</dbReference>
<accession>A0A1V1I5F2</accession>
<keyword evidence="2" id="KW-0255">Endonuclease</keyword>
<dbReference type="Pfam" id="PF01261">
    <property type="entry name" value="AP_endonuc_2"/>
    <property type="match status" value="1"/>
</dbReference>
<keyword evidence="2" id="KW-0378">Hydrolase</keyword>
<dbReference type="EMBL" id="LN555523">
    <property type="protein sequence ID" value="CED94814.1"/>
    <property type="molecule type" value="Genomic_DNA"/>
</dbReference>
<feature type="domain" description="Xylose isomerase-like TIM barrel" evidence="1">
    <location>
        <begin position="41"/>
        <end position="247"/>
    </location>
</feature>